<keyword evidence="2" id="KW-1185">Reference proteome</keyword>
<sequence>MQQNTLFHLSTLLIGQIFLACILAVPMLNHVVNTETDLIIYDDFKKLASSGSIYVADIIEEVTVTAEPDTATVTASLVIVTVTVTTIETTIINSDAGTSGSDLTVTTAADVTTQFVDTTTSFQHASSTSSRLPSIHPNSTVTKFTTKTSKTSSSLHTSSFSDELCDDIFCNTDGNKICIYWAGVTSWDVSLGAMPGEQPTIIGTC</sequence>
<protein>
    <submittedName>
        <fullName evidence="1">Uncharacterized protein</fullName>
    </submittedName>
</protein>
<name>A0ACC2IWT9_9PEZI</name>
<dbReference type="EMBL" id="JAPESX010000791">
    <property type="protein sequence ID" value="KAJ8119691.1"/>
    <property type="molecule type" value="Genomic_DNA"/>
</dbReference>
<comment type="caution">
    <text evidence="1">The sequence shown here is derived from an EMBL/GenBank/DDBJ whole genome shotgun (WGS) entry which is preliminary data.</text>
</comment>
<evidence type="ECO:0000313" key="2">
    <source>
        <dbReference type="Proteomes" id="UP001153334"/>
    </source>
</evidence>
<dbReference type="Proteomes" id="UP001153334">
    <property type="component" value="Unassembled WGS sequence"/>
</dbReference>
<accession>A0ACC2IWT9</accession>
<evidence type="ECO:0000313" key="1">
    <source>
        <dbReference type="EMBL" id="KAJ8119691.1"/>
    </source>
</evidence>
<organism evidence="1 2">
    <name type="scientific">Nemania bipapillata</name>
    <dbReference type="NCBI Taxonomy" id="110536"/>
    <lineage>
        <taxon>Eukaryota</taxon>
        <taxon>Fungi</taxon>
        <taxon>Dikarya</taxon>
        <taxon>Ascomycota</taxon>
        <taxon>Pezizomycotina</taxon>
        <taxon>Sordariomycetes</taxon>
        <taxon>Xylariomycetidae</taxon>
        <taxon>Xylariales</taxon>
        <taxon>Xylariaceae</taxon>
        <taxon>Nemania</taxon>
    </lineage>
</organism>
<gene>
    <name evidence="1" type="ORF">ONZ43_g3414</name>
</gene>
<reference evidence="1" key="1">
    <citation type="submission" date="2022-11" db="EMBL/GenBank/DDBJ databases">
        <title>Genome Sequence of Nemania bipapillata.</title>
        <authorList>
            <person name="Buettner E."/>
        </authorList>
    </citation>
    <scope>NUCLEOTIDE SEQUENCE</scope>
    <source>
        <strain evidence="1">CP14</strain>
    </source>
</reference>
<proteinExistence type="predicted"/>